<feature type="transmembrane region" description="Helical" evidence="1">
    <location>
        <begin position="111"/>
        <end position="135"/>
    </location>
</feature>
<organism evidence="2 3">
    <name type="scientific">Thalassospira mesophila</name>
    <dbReference type="NCBI Taxonomy" id="1293891"/>
    <lineage>
        <taxon>Bacteria</taxon>
        <taxon>Pseudomonadati</taxon>
        <taxon>Pseudomonadota</taxon>
        <taxon>Alphaproteobacteria</taxon>
        <taxon>Rhodospirillales</taxon>
        <taxon>Thalassospiraceae</taxon>
        <taxon>Thalassospira</taxon>
    </lineage>
</organism>
<evidence type="ECO:0000313" key="3">
    <source>
        <dbReference type="Proteomes" id="UP000193391"/>
    </source>
</evidence>
<keyword evidence="1" id="KW-1133">Transmembrane helix</keyword>
<dbReference type="STRING" id="1293891.TMES_07985"/>
<proteinExistence type="predicted"/>
<dbReference type="OrthoDB" id="7743649at2"/>
<dbReference type="EMBL" id="JFKA01000003">
    <property type="protein sequence ID" value="OSQ38741.1"/>
    <property type="molecule type" value="Genomic_DNA"/>
</dbReference>
<gene>
    <name evidence="2" type="ORF">TMES_07985</name>
</gene>
<keyword evidence="1" id="KW-0812">Transmembrane</keyword>
<feature type="transmembrane region" description="Helical" evidence="1">
    <location>
        <begin position="85"/>
        <end position="105"/>
    </location>
</feature>
<protein>
    <recommendedName>
        <fullName evidence="4">General stress protein 17M-like domain-containing protein</fullName>
    </recommendedName>
</protein>
<reference evidence="2 3" key="1">
    <citation type="submission" date="2014-03" db="EMBL/GenBank/DDBJ databases">
        <title>The draft genome sequence of Thalassospira mesophila JCM 18969.</title>
        <authorList>
            <person name="Lai Q."/>
            <person name="Shao Z."/>
        </authorList>
    </citation>
    <scope>NUCLEOTIDE SEQUENCE [LARGE SCALE GENOMIC DNA]</scope>
    <source>
        <strain evidence="2 3">JCM 18969</strain>
    </source>
</reference>
<dbReference type="Proteomes" id="UP000193391">
    <property type="component" value="Unassembled WGS sequence"/>
</dbReference>
<keyword evidence="3" id="KW-1185">Reference proteome</keyword>
<evidence type="ECO:0000256" key="1">
    <source>
        <dbReference type="SAM" id="Phobius"/>
    </source>
</evidence>
<evidence type="ECO:0008006" key="4">
    <source>
        <dbReference type="Google" id="ProtNLM"/>
    </source>
</evidence>
<comment type="caution">
    <text evidence="2">The sequence shown here is derived from an EMBL/GenBank/DDBJ whole genome shotgun (WGS) entry which is preliminary data.</text>
</comment>
<accession>A0A1Y2L0G4</accession>
<keyword evidence="1" id="KW-0472">Membrane</keyword>
<dbReference type="RefSeq" id="WP_085581311.1">
    <property type="nucleotide sequence ID" value="NZ_JFKA01000003.1"/>
</dbReference>
<dbReference type="AlphaFoldDB" id="A0A1Y2L0G4"/>
<sequence length="184" mass="19526">MTHSHEKSHRQIMGVFDTADTMHKAVTELQTAGFNRSEMTLIANELTIDQKLGHIYRKTEDLENDPAPPRITYTSPDPMGDAHGAIIGAPMYVAAFTTAGVMVAAGGPMVATIAAIIGAGGAGAAIGGVFAKLFGKQHSDKVQKKLEDGGLLLAIRSNDDAREQQARSILAKYCQGDIFAYNPG</sequence>
<name>A0A1Y2L0G4_9PROT</name>
<evidence type="ECO:0000313" key="2">
    <source>
        <dbReference type="EMBL" id="OSQ38741.1"/>
    </source>
</evidence>